<name>A0AAU8HUX8_9FIRM</name>
<dbReference type="SUPFAM" id="SSF53756">
    <property type="entry name" value="UDP-Glycosyltransferase/glycogen phosphorylase"/>
    <property type="match status" value="1"/>
</dbReference>
<reference evidence="1" key="2">
    <citation type="submission" date="2024-06" db="EMBL/GenBank/DDBJ databases">
        <authorList>
            <person name="Petrova K.O."/>
            <person name="Toshchakov S.V."/>
            <person name="Boltjanskaja Y.V."/>
            <person name="Kevbrin V.V."/>
        </authorList>
    </citation>
    <scope>NUCLEOTIDE SEQUENCE</scope>
    <source>
        <strain evidence="1">Z-710</strain>
    </source>
</reference>
<dbReference type="RefSeq" id="WP_353893740.1">
    <property type="nucleotide sequence ID" value="NZ_CP159485.1"/>
</dbReference>
<gene>
    <name evidence="1" type="ORF">PRVXH_000501</name>
</gene>
<dbReference type="EMBL" id="CP159485">
    <property type="protein sequence ID" value="XCI29192.1"/>
    <property type="molecule type" value="Genomic_DNA"/>
</dbReference>
<dbReference type="AlphaFoldDB" id="A0AAU8HUX8"/>
<reference evidence="1" key="1">
    <citation type="journal article" date="2018" name="Antonie Van Leeuwenhoek">
        <title>Proteinivorax hydrogeniformans sp. nov., an anaerobic, haloalkaliphilic bacterium fermenting proteinaceous compounds with high hydrogen production.</title>
        <authorList>
            <person name="Boltyanskaya Y."/>
            <person name="Detkova E."/>
            <person name="Pimenov N."/>
            <person name="Kevbrin V."/>
        </authorList>
    </citation>
    <scope>NUCLEOTIDE SEQUENCE</scope>
    <source>
        <strain evidence="1">Z-710</strain>
    </source>
</reference>
<dbReference type="InterPro" id="IPR043148">
    <property type="entry name" value="TagF_C"/>
</dbReference>
<evidence type="ECO:0000313" key="1">
    <source>
        <dbReference type="EMBL" id="XCI29192.1"/>
    </source>
</evidence>
<protein>
    <recommendedName>
        <fullName evidence="2">CDP-Glycerol:Poly(Glycerophosphate) glycerophosphotransferase</fullName>
    </recommendedName>
</protein>
<sequence>MILEKIKSIDSLIVTINKVLERVIKGESNKIEAFVDCREAVNVILEQLKAEEAPPENSINQLIHIDKKLEAFSKEDLANKGNIKKLIRKIDLVQNTLKEEVDVKLKVVFFPYKVSMWDSLESIYKAFIKDKNCEVSVVPIPYYQLSQEKAIPTYEGDRFPEDIPITHYSKYNIEEEKPDIVFVHNIYDQYNTITRVDEEYFTSNIKKYTEMLVYVPYHLASFFPPYSKNTTYALPSINNVDKVVVPGNFFKKMALRDGIPKSKLLNLGSPKIDSMVNNLKKIKMYPNEWKEKLDGKTVYVLDTGCLYFVEDPFARIEEITNILNITNATQKSAVIWRPHPLTRISILKYIPQLLKYYDDLIENKIKNKNGIYNKVIFDETDNYLYALNAADVLIARNGSLMRVYTLTGKKIILLNDKMPKGSAVQNNVFYYFYNKKESMHELVEKINEGYDPLAKNRKELAAKIYKNTDGTCGEKVYATTKKIMLKRS</sequence>
<accession>A0AAU8HUX8</accession>
<proteinExistence type="predicted"/>
<organism evidence="1">
    <name type="scientific">Proteinivorax hydrogeniformans</name>
    <dbReference type="NCBI Taxonomy" id="1826727"/>
    <lineage>
        <taxon>Bacteria</taxon>
        <taxon>Bacillati</taxon>
        <taxon>Bacillota</taxon>
        <taxon>Clostridia</taxon>
        <taxon>Eubacteriales</taxon>
        <taxon>Proteinivoracaceae</taxon>
        <taxon>Proteinivorax</taxon>
    </lineage>
</organism>
<dbReference type="Gene3D" id="3.40.50.12580">
    <property type="match status" value="1"/>
</dbReference>
<evidence type="ECO:0008006" key="2">
    <source>
        <dbReference type="Google" id="ProtNLM"/>
    </source>
</evidence>